<comment type="caution">
    <text evidence="1">The sequence shown here is derived from an EMBL/GenBank/DDBJ whole genome shotgun (WGS) entry which is preliminary data.</text>
</comment>
<reference evidence="1 2" key="1">
    <citation type="submission" date="2019-01" db="EMBL/GenBank/DDBJ databases">
        <title>Spirosoma flava sp. nov., a propanil-degrading bacterium isolated from herbicide-contaminated soil.</title>
        <authorList>
            <person name="Zhang L."/>
            <person name="Jiang J.-D."/>
        </authorList>
    </citation>
    <scope>NUCLEOTIDE SEQUENCE [LARGE SCALE GENOMIC DNA]</scope>
    <source>
        <strain evidence="1 2">TY50</strain>
    </source>
</reference>
<keyword evidence="2" id="KW-1185">Reference proteome</keyword>
<dbReference type="EMBL" id="SBLB01000003">
    <property type="protein sequence ID" value="RYC69541.1"/>
    <property type="molecule type" value="Genomic_DNA"/>
</dbReference>
<dbReference type="RefSeq" id="WP_077923559.1">
    <property type="nucleotide sequence ID" value="NZ_SBLB01000003.1"/>
</dbReference>
<dbReference type="AlphaFoldDB" id="A0A4Q2UP19"/>
<evidence type="ECO:0000313" key="1">
    <source>
        <dbReference type="EMBL" id="RYC69541.1"/>
    </source>
</evidence>
<dbReference type="InterPro" id="IPR036249">
    <property type="entry name" value="Thioredoxin-like_sf"/>
</dbReference>
<dbReference type="Gene3D" id="3.40.30.10">
    <property type="entry name" value="Glutaredoxin"/>
    <property type="match status" value="1"/>
</dbReference>
<dbReference type="Pfam" id="PF14595">
    <property type="entry name" value="Thioredoxin_9"/>
    <property type="match status" value="1"/>
</dbReference>
<protein>
    <submittedName>
        <fullName evidence="1">Thioredoxin family protein</fullName>
    </submittedName>
</protein>
<proteinExistence type="predicted"/>
<name>A0A4Q2UP19_9BACT</name>
<evidence type="ECO:0000313" key="2">
    <source>
        <dbReference type="Proteomes" id="UP000290407"/>
    </source>
</evidence>
<gene>
    <name evidence="1" type="ORF">EQG79_13120</name>
</gene>
<dbReference type="Proteomes" id="UP000290407">
    <property type="component" value="Unassembled WGS sequence"/>
</dbReference>
<sequence>MQIASPLITSELIASALTYEQYVQLSTDLFAQGLTTSDDPHYNTPEILGYTKLNLHRMSRLNRLTVVSDDLKNALAQLSEPWIWLVLTESWCGDAAQLIPVLHRIAGETDRIRLRFLLRDKNPGLMNDYLTNGGRSIPKLICLREIPITRPAYEEIGTWGPRPAGLQARMQTWKTEQLPLSEAVERAQRWYNEDHTQSTQAELLAAITSWSKISV</sequence>
<dbReference type="SUPFAM" id="SSF52833">
    <property type="entry name" value="Thioredoxin-like"/>
    <property type="match status" value="1"/>
</dbReference>
<accession>A0A4Q2UP19</accession>
<organism evidence="1 2">
    <name type="scientific">Spirosoma sordidisoli</name>
    <dbReference type="NCBI Taxonomy" id="2502893"/>
    <lineage>
        <taxon>Bacteria</taxon>
        <taxon>Pseudomonadati</taxon>
        <taxon>Bacteroidota</taxon>
        <taxon>Cytophagia</taxon>
        <taxon>Cytophagales</taxon>
        <taxon>Cytophagaceae</taxon>
        <taxon>Spirosoma</taxon>
    </lineage>
</organism>